<evidence type="ECO:0000313" key="2">
    <source>
        <dbReference type="EMBL" id="CAB4181637.1"/>
    </source>
</evidence>
<gene>
    <name evidence="2" type="ORF">UFOVP1070_53</name>
    <name evidence="3" type="ORF">UFOVP1302_31</name>
    <name evidence="4" type="ORF">UFOVP1416_1</name>
    <name evidence="1" type="ORF">UFOVP895_34</name>
</gene>
<dbReference type="EMBL" id="LR796842">
    <property type="protein sequence ID" value="CAB4169544.1"/>
    <property type="molecule type" value="Genomic_DNA"/>
</dbReference>
<sequence>MKLPDVWEVIAESRYTGVHGSGLLRWVSVPDAPVTTSEARCLYENGTILMSQKRLPCGKMGLLIKLRKN</sequence>
<evidence type="ECO:0000313" key="3">
    <source>
        <dbReference type="EMBL" id="CAB4195745.1"/>
    </source>
</evidence>
<organism evidence="1">
    <name type="scientific">uncultured Caudovirales phage</name>
    <dbReference type="NCBI Taxonomy" id="2100421"/>
    <lineage>
        <taxon>Viruses</taxon>
        <taxon>Duplodnaviria</taxon>
        <taxon>Heunggongvirae</taxon>
        <taxon>Uroviricota</taxon>
        <taxon>Caudoviricetes</taxon>
        <taxon>Peduoviridae</taxon>
        <taxon>Maltschvirus</taxon>
        <taxon>Maltschvirus maltsch</taxon>
    </lineage>
</organism>
<dbReference type="EMBL" id="LR797017">
    <property type="protein sequence ID" value="CAB4181637.1"/>
    <property type="molecule type" value="Genomic_DNA"/>
</dbReference>
<name>A0A6J5PPP5_9CAUD</name>
<evidence type="ECO:0000313" key="4">
    <source>
        <dbReference type="EMBL" id="CAB4211636.1"/>
    </source>
</evidence>
<dbReference type="EMBL" id="LR797245">
    <property type="protein sequence ID" value="CAB4195745.1"/>
    <property type="molecule type" value="Genomic_DNA"/>
</dbReference>
<reference evidence="1" key="1">
    <citation type="submission" date="2020-05" db="EMBL/GenBank/DDBJ databases">
        <authorList>
            <person name="Chiriac C."/>
            <person name="Salcher M."/>
            <person name="Ghai R."/>
            <person name="Kavagutti S V."/>
        </authorList>
    </citation>
    <scope>NUCLEOTIDE SEQUENCE</scope>
</reference>
<proteinExistence type="predicted"/>
<evidence type="ECO:0000313" key="1">
    <source>
        <dbReference type="EMBL" id="CAB4169544.1"/>
    </source>
</evidence>
<accession>A0A6J5PPP5</accession>
<protein>
    <submittedName>
        <fullName evidence="1">Uncharacterized protein</fullName>
    </submittedName>
</protein>
<dbReference type="EMBL" id="LR797379">
    <property type="protein sequence ID" value="CAB4211636.1"/>
    <property type="molecule type" value="Genomic_DNA"/>
</dbReference>